<sequence>MLSKDEIAEHDRTIRKGRQPSIIFRCIPFIFCLTPNANRLNRNTKTAFITSLEYRASAGGVYAILKSELGGRVLKLNKYLPASIRVGRLGGSKVYRPVDASEIYGLEFTDLLSFISKGLDSLYEAGLLNAETTTEVISTIDNLEIFVNEIIGYGGFNYEDDIKLMEFEYLSGKLLNMLGSKREVVWLVNQEVRRVREQFLTKFPEADVGWEVARL</sequence>
<dbReference type="EMBL" id="LXFE01000139">
    <property type="protein sequence ID" value="OLL26879.1"/>
    <property type="molecule type" value="Genomic_DNA"/>
</dbReference>
<evidence type="ECO:0000313" key="1">
    <source>
        <dbReference type="EMBL" id="OLL26879.1"/>
    </source>
</evidence>
<keyword evidence="2" id="KW-1185">Reference proteome</keyword>
<name>A0A1U7LW79_NEOID</name>
<proteinExistence type="predicted"/>
<evidence type="ECO:0000313" key="2">
    <source>
        <dbReference type="Proteomes" id="UP000186594"/>
    </source>
</evidence>
<protein>
    <submittedName>
        <fullName evidence="1">Uncharacterized protein</fullName>
    </submittedName>
</protein>
<dbReference type="Proteomes" id="UP000186594">
    <property type="component" value="Unassembled WGS sequence"/>
</dbReference>
<dbReference type="AlphaFoldDB" id="A0A1U7LW79"/>
<comment type="caution">
    <text evidence="1">The sequence shown here is derived from an EMBL/GenBank/DDBJ whole genome shotgun (WGS) entry which is preliminary data.</text>
</comment>
<gene>
    <name evidence="1" type="ORF">NEOLI_001757</name>
</gene>
<organism evidence="1 2">
    <name type="scientific">Neolecta irregularis (strain DAH-3)</name>
    <dbReference type="NCBI Taxonomy" id="1198029"/>
    <lineage>
        <taxon>Eukaryota</taxon>
        <taxon>Fungi</taxon>
        <taxon>Dikarya</taxon>
        <taxon>Ascomycota</taxon>
        <taxon>Taphrinomycotina</taxon>
        <taxon>Neolectales</taxon>
        <taxon>Neolectaceae</taxon>
        <taxon>Neolecta</taxon>
    </lineage>
</organism>
<accession>A0A1U7LW79</accession>
<reference evidence="1 2" key="1">
    <citation type="submission" date="2016-04" db="EMBL/GenBank/DDBJ databases">
        <title>Evolutionary innovation and constraint leading to complex multicellularity in the Ascomycota.</title>
        <authorList>
            <person name="Cisse O."/>
            <person name="Nguyen A."/>
            <person name="Hewitt D.A."/>
            <person name="Jedd G."/>
            <person name="Stajich J.E."/>
        </authorList>
    </citation>
    <scope>NUCLEOTIDE SEQUENCE [LARGE SCALE GENOMIC DNA]</scope>
    <source>
        <strain evidence="1 2">DAH-3</strain>
    </source>
</reference>